<dbReference type="OrthoDB" id="1093642at2"/>
<dbReference type="GeneID" id="85016411"/>
<reference evidence="1 2" key="1">
    <citation type="submission" date="2016-10" db="EMBL/GenBank/DDBJ databases">
        <authorList>
            <person name="Varghese N."/>
            <person name="Submissions S."/>
        </authorList>
    </citation>
    <scope>NUCLEOTIDE SEQUENCE [LARGE SCALE GENOMIC DNA]</scope>
    <source>
        <strain evidence="1 2">DSM 11449</strain>
    </source>
</reference>
<dbReference type="EMBL" id="FNND01000002">
    <property type="protein sequence ID" value="SDW47404.1"/>
    <property type="molecule type" value="Genomic_DNA"/>
</dbReference>
<evidence type="ECO:0000313" key="2">
    <source>
        <dbReference type="Proteomes" id="UP000182771"/>
    </source>
</evidence>
<dbReference type="AlphaFoldDB" id="A0A1H2TW57"/>
<gene>
    <name evidence="1" type="ORF">SAMN05444420_102320</name>
</gene>
<protein>
    <submittedName>
        <fullName evidence="1">Uncharacterized protein</fullName>
    </submittedName>
</protein>
<accession>A0A1H2TW57</accession>
<comment type="caution">
    <text evidence="1">The sequence shown here is derived from an EMBL/GenBank/DDBJ whole genome shotgun (WGS) entry which is preliminary data.</text>
</comment>
<organism evidence="1 2">
    <name type="scientific">Capnocytophaga granulosa</name>
    <dbReference type="NCBI Taxonomy" id="45242"/>
    <lineage>
        <taxon>Bacteria</taxon>
        <taxon>Pseudomonadati</taxon>
        <taxon>Bacteroidota</taxon>
        <taxon>Flavobacteriia</taxon>
        <taxon>Flavobacteriales</taxon>
        <taxon>Flavobacteriaceae</taxon>
        <taxon>Capnocytophaga</taxon>
    </lineage>
</organism>
<proteinExistence type="predicted"/>
<sequence length="206" mass="23321">MNQEEILGLLTEKFPQVNPAHLTPLATSLAAQNPDSHQGQALVAKLTLEQIKDFVPQEALNTEAFAHLASAALTPSLEQLIQERVAREVETLEQRLSKFETTQRQQQRYSQLQEVLSGCEDQGFRQQSLRDFKRMQFASADDFAQYLQQKQQDVQQTNQLLANRNLYLQHPPHYAKDPQQTGVSSSVATFIQLQQGESIAFKGKEV</sequence>
<dbReference type="Proteomes" id="UP000182771">
    <property type="component" value="Unassembled WGS sequence"/>
</dbReference>
<evidence type="ECO:0000313" key="1">
    <source>
        <dbReference type="EMBL" id="SDW47404.1"/>
    </source>
</evidence>
<name>A0A1H2TW57_9FLAO</name>
<keyword evidence="2" id="KW-1185">Reference proteome</keyword>
<dbReference type="RefSeq" id="WP_016420108.1">
    <property type="nucleotide sequence ID" value="NZ_FNND01000002.1"/>
</dbReference>